<evidence type="ECO:0000313" key="3">
    <source>
        <dbReference type="Proteomes" id="UP000247498"/>
    </source>
</evidence>
<sequence>MRQRTTTPGAIEHHFLRDFQRPAQYSTFRPGLQQPRRPASARGAAPRPHPASPSGGRGSGHDAGPEAAGGPDASVVRAAAAAYGTFRRRRAPKGLGAGSGTQRGAAAGEGAGGGEAWRSARVRAYAVPLARHGYGEGGRRAPHQDYRWYKYFGFAGRGAATAWAANPSKQHTRRLGS</sequence>
<feature type="compositionally biased region" description="Basic and acidic residues" evidence="1">
    <location>
        <begin position="11"/>
        <end position="20"/>
    </location>
</feature>
<evidence type="ECO:0000256" key="1">
    <source>
        <dbReference type="SAM" id="MobiDB-lite"/>
    </source>
</evidence>
<dbReference type="OrthoDB" id="526572at2759"/>
<dbReference type="AlphaFoldDB" id="A0A2V0PBF8"/>
<comment type="caution">
    <text evidence="2">The sequence shown here is derived from an EMBL/GenBank/DDBJ whole genome shotgun (WGS) entry which is preliminary data.</text>
</comment>
<feature type="compositionally biased region" description="Low complexity" evidence="1">
    <location>
        <begin position="35"/>
        <end position="46"/>
    </location>
</feature>
<gene>
    <name evidence="2" type="ORF">Rsub_09067</name>
</gene>
<proteinExistence type="predicted"/>
<feature type="compositionally biased region" description="Gly residues" evidence="1">
    <location>
        <begin position="95"/>
        <end position="115"/>
    </location>
</feature>
<keyword evidence="3" id="KW-1185">Reference proteome</keyword>
<accession>A0A2V0PBF8</accession>
<dbReference type="Proteomes" id="UP000247498">
    <property type="component" value="Unassembled WGS sequence"/>
</dbReference>
<dbReference type="EMBL" id="BDRX01000077">
    <property type="protein sequence ID" value="GBF96272.1"/>
    <property type="molecule type" value="Genomic_DNA"/>
</dbReference>
<name>A0A2V0PBF8_9CHLO</name>
<feature type="region of interest" description="Disordered" evidence="1">
    <location>
        <begin position="86"/>
        <end position="115"/>
    </location>
</feature>
<reference evidence="2 3" key="1">
    <citation type="journal article" date="2018" name="Sci. Rep.">
        <title>Raphidocelis subcapitata (=Pseudokirchneriella subcapitata) provides an insight into genome evolution and environmental adaptations in the Sphaeropleales.</title>
        <authorList>
            <person name="Suzuki S."/>
            <person name="Yamaguchi H."/>
            <person name="Nakajima N."/>
            <person name="Kawachi M."/>
        </authorList>
    </citation>
    <scope>NUCLEOTIDE SEQUENCE [LARGE SCALE GENOMIC DNA]</scope>
    <source>
        <strain evidence="2 3">NIES-35</strain>
    </source>
</reference>
<protein>
    <submittedName>
        <fullName evidence="2">Uncharacterized protein</fullName>
    </submittedName>
</protein>
<feature type="region of interest" description="Disordered" evidence="1">
    <location>
        <begin position="1"/>
        <end position="73"/>
    </location>
</feature>
<dbReference type="InParanoid" id="A0A2V0PBF8"/>
<organism evidence="2 3">
    <name type="scientific">Raphidocelis subcapitata</name>
    <dbReference type="NCBI Taxonomy" id="307507"/>
    <lineage>
        <taxon>Eukaryota</taxon>
        <taxon>Viridiplantae</taxon>
        <taxon>Chlorophyta</taxon>
        <taxon>core chlorophytes</taxon>
        <taxon>Chlorophyceae</taxon>
        <taxon>CS clade</taxon>
        <taxon>Sphaeropleales</taxon>
        <taxon>Selenastraceae</taxon>
        <taxon>Raphidocelis</taxon>
    </lineage>
</organism>
<evidence type="ECO:0000313" key="2">
    <source>
        <dbReference type="EMBL" id="GBF96272.1"/>
    </source>
</evidence>